<dbReference type="SUPFAM" id="SSF52540">
    <property type="entry name" value="P-loop containing nucleoside triphosphate hydrolases"/>
    <property type="match status" value="1"/>
</dbReference>
<reference evidence="4" key="1">
    <citation type="submission" date="2020-10" db="EMBL/GenBank/DDBJ databases">
        <authorList>
            <person name="Gilroy R."/>
        </authorList>
    </citation>
    <scope>NUCLEOTIDE SEQUENCE</scope>
    <source>
        <strain evidence="4">3924</strain>
    </source>
</reference>
<feature type="coiled-coil region" evidence="1">
    <location>
        <begin position="921"/>
        <end position="972"/>
    </location>
</feature>
<dbReference type="PANTHER" id="PTHR32114:SF2">
    <property type="entry name" value="ABC TRANSPORTER ABCH.3"/>
    <property type="match status" value="1"/>
</dbReference>
<dbReference type="Pfam" id="PF13476">
    <property type="entry name" value="AAA_23"/>
    <property type="match status" value="1"/>
</dbReference>
<dbReference type="InterPro" id="IPR025662">
    <property type="entry name" value="Sigma_54_int_dom_ATP-bd_1"/>
</dbReference>
<sequence>MRLHRLAIKNIASIENAVIDFDNGPLAEEPLFLICGETGAGKTTILDAICLALYNATPRMERAAKEDYKDSGISSSAKQYNMKTDDCRQLMRRNSTEAWAELDFLGTNGAEYTAKWYVSRARKKSDGTLQKVQWSLMNHTSVEELVKLDDIKKEIAAEAVGLTFEQFCRTTMLAQGDFTKFLQSKEGDKSEILEKLTGTEIYSRIGAEIFNVTRDKRSLYEEERKKIGNIQTLADEEIAEIEAAIGRSEEEVKRVAVQKAAAEKILAWRIRMDELKNKLTRSEQEWRTAEKEMRSEDYRMLQKRVADWDATKDVRMWRGALCGIKERQQQNWVEAERLAKRYAALYGSTVWLTERLKERREELIRTEEYLHSEEANGAMYANIQTITAALRSAVRSEGKCAKYARLLAELEKSLEVQKADVETSGAELAKAEEENVAMQKMVDEMNRRLNAMSPGETERNKDEAERERELLKEARAAIERFDEKRREREAAERREEETERRSRKCQEERKPLAEAAAVKRSALEMAEKLYDKQKESVADWAKEARARLSAGDICPVCGQRVESVHDDMEFQSLLAPMEKAVREAKSEYELANNALIANDERQKSCDELHANSKEETRKAKSAESLADKEAERRCAECGIGVNERDRLTRLIEENQSKLNSITEKIKEIQALRDEVADMQKRKDVQQRHRDEAAQRHNNAEKAYDTLQKRVENGRNMTDTETERMREAMRSVEERITWHGWKTDWERDHSLFIERIEAEAGRYNSEQARSKELASAIDMAEKELASAESVRREVLTQFPEWGNAQGIKAETAELTREWSRLGAAAAALHNAITTAVADEKEYAAKIGAFLAGHEEIGERRIEELEHCGAEEIEETRNRLHSTADEGMRRRTAYELAEKELRRHEKERPAPEEEMRKVQATAIAEMEEGIAQLNRNIGQMKARLDEDARNRQLISNVQQEADRLRADYEKWNRLCTLFGDATGKTFRNIAQSYVMRELLLSANRYLRQLTERYELECQAGSLTILLRDYYQGGTSRPASTLSGGESFMVSLSLALGLSSISRMGLSVDILFIDEGFGTLSGDCLNTVMETLERLHRMGGRRVGIISHVEGLRERIKAQIEVKRVDSSRSEVRVVSTV</sequence>
<gene>
    <name evidence="4" type="ORF">IAC51_03300</name>
</gene>
<comment type="caution">
    <text evidence="4">The sequence shown here is derived from an EMBL/GenBank/DDBJ whole genome shotgun (WGS) entry which is preliminary data.</text>
</comment>
<dbReference type="Proteomes" id="UP000712007">
    <property type="component" value="Unassembled WGS sequence"/>
</dbReference>
<feature type="region of interest" description="Disordered" evidence="2">
    <location>
        <begin position="680"/>
        <end position="703"/>
    </location>
</feature>
<evidence type="ECO:0000313" key="4">
    <source>
        <dbReference type="EMBL" id="MBO8439658.1"/>
    </source>
</evidence>
<evidence type="ECO:0000256" key="2">
    <source>
        <dbReference type="SAM" id="MobiDB-lite"/>
    </source>
</evidence>
<dbReference type="AlphaFoldDB" id="A0A940DJE2"/>
<evidence type="ECO:0000256" key="1">
    <source>
        <dbReference type="SAM" id="Coils"/>
    </source>
</evidence>
<dbReference type="Gene3D" id="3.40.50.300">
    <property type="entry name" value="P-loop containing nucleotide triphosphate hydrolases"/>
    <property type="match status" value="2"/>
</dbReference>
<feature type="compositionally biased region" description="Basic and acidic residues" evidence="2">
    <location>
        <begin position="456"/>
        <end position="468"/>
    </location>
</feature>
<evidence type="ECO:0000313" key="5">
    <source>
        <dbReference type="Proteomes" id="UP000712007"/>
    </source>
</evidence>
<proteinExistence type="predicted"/>
<dbReference type="EMBL" id="JADIMV010000054">
    <property type="protein sequence ID" value="MBO8439658.1"/>
    <property type="molecule type" value="Genomic_DNA"/>
</dbReference>
<dbReference type="Pfam" id="PF13558">
    <property type="entry name" value="SbcC_Walker_B"/>
    <property type="match status" value="1"/>
</dbReference>
<reference evidence="4" key="2">
    <citation type="journal article" date="2021" name="PeerJ">
        <title>Extensive microbial diversity within the chicken gut microbiome revealed by metagenomics and culture.</title>
        <authorList>
            <person name="Gilroy R."/>
            <person name="Ravi A."/>
            <person name="Getino M."/>
            <person name="Pursley I."/>
            <person name="Horton D.L."/>
            <person name="Alikhan N.F."/>
            <person name="Baker D."/>
            <person name="Gharbi K."/>
            <person name="Hall N."/>
            <person name="Watson M."/>
            <person name="Adriaenssens E.M."/>
            <person name="Foster-Nyarko E."/>
            <person name="Jarju S."/>
            <person name="Secka A."/>
            <person name="Antonio M."/>
            <person name="Oren A."/>
            <person name="Chaudhuri R.R."/>
            <person name="La Ragione R."/>
            <person name="Hildebrand F."/>
            <person name="Pallen M.J."/>
        </authorList>
    </citation>
    <scope>NUCLEOTIDE SEQUENCE</scope>
    <source>
        <strain evidence="4">3924</strain>
    </source>
</reference>
<dbReference type="InterPro" id="IPR027417">
    <property type="entry name" value="P-loop_NTPase"/>
</dbReference>
<dbReference type="GO" id="GO:0016887">
    <property type="term" value="F:ATP hydrolysis activity"/>
    <property type="evidence" value="ECO:0007669"/>
    <property type="project" value="InterPro"/>
</dbReference>
<organism evidence="4 5">
    <name type="scientific">Candidatus Aphodosoma intestinipullorum</name>
    <dbReference type="NCBI Taxonomy" id="2840674"/>
    <lineage>
        <taxon>Bacteria</taxon>
        <taxon>Pseudomonadati</taxon>
        <taxon>Bacteroidota</taxon>
        <taxon>Bacteroidia</taxon>
        <taxon>Bacteroidales</taxon>
        <taxon>Candidatus Aphodosoma</taxon>
    </lineage>
</organism>
<accession>A0A940DJE2</accession>
<dbReference type="GO" id="GO:0006302">
    <property type="term" value="P:double-strand break repair"/>
    <property type="evidence" value="ECO:0007669"/>
    <property type="project" value="InterPro"/>
</dbReference>
<feature type="region of interest" description="Disordered" evidence="2">
    <location>
        <begin position="449"/>
        <end position="468"/>
    </location>
</feature>
<dbReference type="InterPro" id="IPR038729">
    <property type="entry name" value="Rad50/SbcC_AAA"/>
</dbReference>
<feature type="coiled-coil region" evidence="1">
    <location>
        <begin position="265"/>
        <end position="292"/>
    </location>
</feature>
<feature type="region of interest" description="Disordered" evidence="2">
    <location>
        <begin position="483"/>
        <end position="511"/>
    </location>
</feature>
<feature type="coiled-coil region" evidence="1">
    <location>
        <begin position="762"/>
        <end position="796"/>
    </location>
</feature>
<dbReference type="PANTHER" id="PTHR32114">
    <property type="entry name" value="ABC TRANSPORTER ABCH.3"/>
    <property type="match status" value="1"/>
</dbReference>
<feature type="domain" description="Rad50/SbcC-type AAA" evidence="3">
    <location>
        <begin position="5"/>
        <end position="251"/>
    </location>
</feature>
<protein>
    <submittedName>
        <fullName evidence="4">AAA family ATPase</fullName>
    </submittedName>
</protein>
<name>A0A940DJE2_9BACT</name>
<dbReference type="PROSITE" id="PS00675">
    <property type="entry name" value="SIGMA54_INTERACT_1"/>
    <property type="match status" value="1"/>
</dbReference>
<keyword evidence="1" id="KW-0175">Coiled coil</keyword>
<evidence type="ECO:0000259" key="3">
    <source>
        <dbReference type="Pfam" id="PF13476"/>
    </source>
</evidence>